<keyword evidence="2 4" id="KW-0732">Signal</keyword>
<dbReference type="AlphaFoldDB" id="A0A2S9K7K5"/>
<accession>A0A2S9K7K5</accession>
<keyword evidence="3" id="KW-0408">Iron</keyword>
<evidence type="ECO:0000256" key="2">
    <source>
        <dbReference type="ARBA" id="ARBA00022729"/>
    </source>
</evidence>
<dbReference type="Proteomes" id="UP000238589">
    <property type="component" value="Unassembled WGS sequence"/>
</dbReference>
<feature type="binding site" evidence="3">
    <location>
        <position position="218"/>
    </location>
    <ligand>
        <name>Fe cation</name>
        <dbReference type="ChEBI" id="CHEBI:24875"/>
    </ligand>
</feature>
<dbReference type="RefSeq" id="WP_105747252.1">
    <property type="nucleotide sequence ID" value="NZ_PVLQ01000012.1"/>
</dbReference>
<comment type="similarity">
    <text evidence="1">Belongs to the bacterial solute-binding protein 1 family.</text>
</comment>
<proteinExistence type="inferred from homology"/>
<sequence>MSFRIPLLSLLLAGTALGAQAAEPVLNLYSARHYQTDEALYSDFTKQTGIKINRIEGKEEELLERIKNEGANSPADVLLTVDAARLAQAHDLGLFAPVKSKLLESRIPAYLRTDDWFSFSTRARLIVYNKLDVKPEQVRNYADLAQPALKGKFCSRSGSHPYNISLLASVISHEGEPKAEQWAKGLVANFARAPKGGDTDQIKAVAAGECGVTIANSYYVARLMRSTDPADRKVMESVGVIAPDQKGNGTHVNVSGGGMLKHAPNPQAAVKFLEYLASDQAQRYLADGNNEWPVVASVKTTNPALKALGAFKVDQLPIGQLAMYRTKAQMVFDRAGFR</sequence>
<name>A0A2S9K7K5_9BURK</name>
<feature type="binding site" evidence="3">
    <location>
        <position position="33"/>
    </location>
    <ligand>
        <name>Fe cation</name>
        <dbReference type="ChEBI" id="CHEBI:24875"/>
    </ligand>
</feature>
<dbReference type="GO" id="GO:0046872">
    <property type="term" value="F:metal ion binding"/>
    <property type="evidence" value="ECO:0007669"/>
    <property type="project" value="UniProtKB-KW"/>
</dbReference>
<dbReference type="SUPFAM" id="SSF53850">
    <property type="entry name" value="Periplasmic binding protein-like II"/>
    <property type="match status" value="1"/>
</dbReference>
<dbReference type="PANTHER" id="PTHR30006:SF15">
    <property type="entry name" value="IRON-UTILIZATION PERIPLASMIC PROTEIN"/>
    <property type="match status" value="1"/>
</dbReference>
<gene>
    <name evidence="5" type="ORF">C6P64_03700</name>
</gene>
<comment type="caution">
    <text evidence="5">The sequence shown here is derived from an EMBL/GenBank/DDBJ whole genome shotgun (WGS) entry which is preliminary data.</text>
</comment>
<feature type="binding site" evidence="3">
    <location>
        <position position="219"/>
    </location>
    <ligand>
        <name>Fe cation</name>
        <dbReference type="ChEBI" id="CHEBI:24875"/>
    </ligand>
</feature>
<evidence type="ECO:0000256" key="1">
    <source>
        <dbReference type="ARBA" id="ARBA00008520"/>
    </source>
</evidence>
<dbReference type="InterPro" id="IPR006059">
    <property type="entry name" value="SBP"/>
</dbReference>
<evidence type="ECO:0000313" key="6">
    <source>
        <dbReference type="Proteomes" id="UP000238589"/>
    </source>
</evidence>
<dbReference type="CDD" id="cd13542">
    <property type="entry name" value="PBP2_FutA1_ilke"/>
    <property type="match status" value="1"/>
</dbReference>
<dbReference type="InterPro" id="IPR026045">
    <property type="entry name" value="Ferric-bd"/>
</dbReference>
<dbReference type="PIRSF" id="PIRSF002825">
    <property type="entry name" value="CfbpA"/>
    <property type="match status" value="1"/>
</dbReference>
<keyword evidence="3" id="KW-0479">Metal-binding</keyword>
<evidence type="ECO:0000256" key="3">
    <source>
        <dbReference type="PIRSR" id="PIRSR002825-1"/>
    </source>
</evidence>
<dbReference type="EMBL" id="PVLQ01000012">
    <property type="protein sequence ID" value="PRD66411.1"/>
    <property type="molecule type" value="Genomic_DNA"/>
</dbReference>
<dbReference type="Pfam" id="PF13416">
    <property type="entry name" value="SBP_bac_8"/>
    <property type="match status" value="1"/>
</dbReference>
<reference evidence="5 6" key="1">
    <citation type="submission" date="2018-03" db="EMBL/GenBank/DDBJ databases">
        <title>Comparative genomics illustrates the genes involved in a hyperalkaliphilic mechanisms of Serpentinomonas isolated from highly-alkaline calcium-rich serpentinized springs.</title>
        <authorList>
            <person name="Suzuki S."/>
            <person name="Ishii S."/>
            <person name="Walworth N."/>
            <person name="Bird L."/>
            <person name="Kuenen J.G."/>
            <person name="Nealson K.H."/>
        </authorList>
    </citation>
    <scope>NUCLEOTIDE SEQUENCE [LARGE SCALE GENOMIC DNA]</scope>
    <source>
        <strain evidence="5 6">P1</strain>
    </source>
</reference>
<dbReference type="Gene3D" id="3.40.190.10">
    <property type="entry name" value="Periplasmic binding protein-like II"/>
    <property type="match status" value="2"/>
</dbReference>
<dbReference type="OrthoDB" id="9769567at2"/>
<feature type="chain" id="PRO_5015671564" evidence="4">
    <location>
        <begin position="22"/>
        <end position="338"/>
    </location>
</feature>
<evidence type="ECO:0000256" key="4">
    <source>
        <dbReference type="SAM" id="SignalP"/>
    </source>
</evidence>
<keyword evidence="6" id="KW-1185">Reference proteome</keyword>
<dbReference type="GO" id="GO:0030288">
    <property type="term" value="C:outer membrane-bounded periplasmic space"/>
    <property type="evidence" value="ECO:0007669"/>
    <property type="project" value="TreeGrafter"/>
</dbReference>
<feature type="signal peptide" evidence="4">
    <location>
        <begin position="1"/>
        <end position="21"/>
    </location>
</feature>
<protein>
    <submittedName>
        <fullName evidence="5">Fe(3+) ABC transporter substrate-binding protein</fullName>
    </submittedName>
</protein>
<organism evidence="5 6">
    <name type="scientific">Malikia granosa</name>
    <dbReference type="NCBI Taxonomy" id="263067"/>
    <lineage>
        <taxon>Bacteria</taxon>
        <taxon>Pseudomonadati</taxon>
        <taxon>Pseudomonadota</taxon>
        <taxon>Betaproteobacteria</taxon>
        <taxon>Burkholderiales</taxon>
        <taxon>Comamonadaceae</taxon>
        <taxon>Malikia</taxon>
    </lineage>
</organism>
<evidence type="ECO:0000313" key="5">
    <source>
        <dbReference type="EMBL" id="PRD66411.1"/>
    </source>
</evidence>
<dbReference type="PANTHER" id="PTHR30006">
    <property type="entry name" value="THIAMINE-BINDING PERIPLASMIC PROTEIN-RELATED"/>
    <property type="match status" value="1"/>
</dbReference>